<keyword evidence="14" id="KW-0121">Carboxypeptidase</keyword>
<keyword evidence="14" id="KW-0645">Protease</keyword>
<feature type="compositionally biased region" description="Pro residues" evidence="10">
    <location>
        <begin position="276"/>
        <end position="299"/>
    </location>
</feature>
<proteinExistence type="inferred from homology"/>
<feature type="binding site" evidence="8">
    <location>
        <position position="324"/>
    </location>
    <ligand>
        <name>substrate</name>
    </ligand>
</feature>
<evidence type="ECO:0000256" key="3">
    <source>
        <dbReference type="ARBA" id="ARBA00022801"/>
    </source>
</evidence>
<dbReference type="EMBL" id="FNLF01000002">
    <property type="protein sequence ID" value="SDR18141.1"/>
    <property type="molecule type" value="Genomic_DNA"/>
</dbReference>
<dbReference type="Pfam" id="PF00768">
    <property type="entry name" value="Peptidase_S11"/>
    <property type="match status" value="1"/>
</dbReference>
<dbReference type="Gene3D" id="3.40.710.10">
    <property type="entry name" value="DD-peptidase/beta-lactamase superfamily"/>
    <property type="match status" value="1"/>
</dbReference>
<evidence type="ECO:0000313" key="15">
    <source>
        <dbReference type="Proteomes" id="UP000183053"/>
    </source>
</evidence>
<dbReference type="GO" id="GO:0008360">
    <property type="term" value="P:regulation of cell shape"/>
    <property type="evidence" value="ECO:0007669"/>
    <property type="project" value="UniProtKB-KW"/>
</dbReference>
<dbReference type="Proteomes" id="UP000183053">
    <property type="component" value="Unassembled WGS sequence"/>
</dbReference>
<dbReference type="InterPro" id="IPR001967">
    <property type="entry name" value="Peptidase_S11_N"/>
</dbReference>
<keyword evidence="2 12" id="KW-0732">Signal</keyword>
<accession>A0A1H1GY97</accession>
<dbReference type="GO" id="GO:0006508">
    <property type="term" value="P:proteolysis"/>
    <property type="evidence" value="ECO:0007669"/>
    <property type="project" value="InterPro"/>
</dbReference>
<dbReference type="GO" id="GO:0009002">
    <property type="term" value="F:serine-type D-Ala-D-Ala carboxypeptidase activity"/>
    <property type="evidence" value="ECO:0007669"/>
    <property type="project" value="InterPro"/>
</dbReference>
<evidence type="ECO:0000256" key="4">
    <source>
        <dbReference type="ARBA" id="ARBA00022960"/>
    </source>
</evidence>
<evidence type="ECO:0000256" key="7">
    <source>
        <dbReference type="PIRSR" id="PIRSR618044-1"/>
    </source>
</evidence>
<name>A0A1H1GY97_9ACTN</name>
<evidence type="ECO:0000256" key="5">
    <source>
        <dbReference type="ARBA" id="ARBA00022984"/>
    </source>
</evidence>
<evidence type="ECO:0000256" key="9">
    <source>
        <dbReference type="RuleBase" id="RU004016"/>
    </source>
</evidence>
<dbReference type="InterPro" id="IPR018044">
    <property type="entry name" value="Peptidase_S11"/>
</dbReference>
<feature type="transmembrane region" description="Helical" evidence="11">
    <location>
        <begin position="414"/>
        <end position="432"/>
    </location>
</feature>
<evidence type="ECO:0000256" key="2">
    <source>
        <dbReference type="ARBA" id="ARBA00022729"/>
    </source>
</evidence>
<organism evidence="14 15">
    <name type="scientific">Tsukamurella pulmonis</name>
    <dbReference type="NCBI Taxonomy" id="47312"/>
    <lineage>
        <taxon>Bacteria</taxon>
        <taxon>Bacillati</taxon>
        <taxon>Actinomycetota</taxon>
        <taxon>Actinomycetes</taxon>
        <taxon>Mycobacteriales</taxon>
        <taxon>Tsukamurellaceae</taxon>
        <taxon>Tsukamurella</taxon>
    </lineage>
</organism>
<dbReference type="OrthoDB" id="3663940at2"/>
<feature type="domain" description="Peptidase S11 D-alanyl-D-alanine carboxypeptidase A N-terminal" evidence="13">
    <location>
        <begin position="107"/>
        <end position="262"/>
    </location>
</feature>
<keyword evidence="5" id="KW-0573">Peptidoglycan synthesis</keyword>
<dbReference type="PANTHER" id="PTHR21581:SF33">
    <property type="entry name" value="D-ALANYL-D-ALANINE CARBOXYPEPTIDASE DACB"/>
    <property type="match status" value="1"/>
</dbReference>
<evidence type="ECO:0000256" key="1">
    <source>
        <dbReference type="ARBA" id="ARBA00007164"/>
    </source>
</evidence>
<feature type="chain" id="PRO_5010205243" evidence="12">
    <location>
        <begin position="32"/>
        <end position="438"/>
    </location>
</feature>
<dbReference type="GO" id="GO:0009252">
    <property type="term" value="P:peptidoglycan biosynthetic process"/>
    <property type="evidence" value="ECO:0007669"/>
    <property type="project" value="UniProtKB-KW"/>
</dbReference>
<dbReference type="InterPro" id="IPR012338">
    <property type="entry name" value="Beta-lactam/transpept-like"/>
</dbReference>
<keyword evidence="11" id="KW-1133">Transmembrane helix</keyword>
<dbReference type="PANTHER" id="PTHR21581">
    <property type="entry name" value="D-ALANYL-D-ALANINE CARBOXYPEPTIDASE"/>
    <property type="match status" value="1"/>
</dbReference>
<evidence type="ECO:0000256" key="11">
    <source>
        <dbReference type="SAM" id="Phobius"/>
    </source>
</evidence>
<feature type="region of interest" description="Disordered" evidence="10">
    <location>
        <begin position="274"/>
        <end position="303"/>
    </location>
</feature>
<keyword evidence="11" id="KW-0472">Membrane</keyword>
<keyword evidence="15" id="KW-1185">Reference proteome</keyword>
<feature type="signal peptide" evidence="12">
    <location>
        <begin position="1"/>
        <end position="31"/>
    </location>
</feature>
<evidence type="ECO:0000256" key="8">
    <source>
        <dbReference type="PIRSR" id="PIRSR618044-2"/>
    </source>
</evidence>
<reference evidence="15" key="1">
    <citation type="submission" date="2016-10" db="EMBL/GenBank/DDBJ databases">
        <authorList>
            <person name="Varghese N."/>
            <person name="Submissions S."/>
        </authorList>
    </citation>
    <scope>NUCLEOTIDE SEQUENCE [LARGE SCALE GENOMIC DNA]</scope>
    <source>
        <strain evidence="15">DSM 44142</strain>
    </source>
</reference>
<comment type="similarity">
    <text evidence="1 9">Belongs to the peptidase S11 family.</text>
</comment>
<dbReference type="AlphaFoldDB" id="A0A1H1GY97"/>
<evidence type="ECO:0000313" key="14">
    <source>
        <dbReference type="EMBL" id="SDR18141.1"/>
    </source>
</evidence>
<feature type="region of interest" description="Disordered" evidence="10">
    <location>
        <begin position="30"/>
        <end position="82"/>
    </location>
</feature>
<feature type="active site" description="Acyl-ester intermediate" evidence="7">
    <location>
        <position position="141"/>
    </location>
</feature>
<dbReference type="STRING" id="47312.SAMN04489765_3665"/>
<dbReference type="PRINTS" id="PR00725">
    <property type="entry name" value="DADACBPTASE1"/>
</dbReference>
<keyword evidence="4" id="KW-0133">Cell shape</keyword>
<evidence type="ECO:0000256" key="10">
    <source>
        <dbReference type="SAM" id="MobiDB-lite"/>
    </source>
</evidence>
<dbReference type="SUPFAM" id="SSF56601">
    <property type="entry name" value="beta-lactamase/transpeptidase-like"/>
    <property type="match status" value="1"/>
</dbReference>
<evidence type="ECO:0000256" key="12">
    <source>
        <dbReference type="SAM" id="SignalP"/>
    </source>
</evidence>
<gene>
    <name evidence="14" type="ORF">SAMN04489765_3665</name>
</gene>
<feature type="compositionally biased region" description="Pro residues" evidence="10">
    <location>
        <begin position="71"/>
        <end position="82"/>
    </location>
</feature>
<protein>
    <submittedName>
        <fullName evidence="14">D-alanyl-D-alanine carboxypeptidase (Penicillin-binding protein 5/6)</fullName>
    </submittedName>
</protein>
<evidence type="ECO:0000259" key="13">
    <source>
        <dbReference type="Pfam" id="PF00768"/>
    </source>
</evidence>
<evidence type="ECO:0000256" key="6">
    <source>
        <dbReference type="ARBA" id="ARBA00023316"/>
    </source>
</evidence>
<keyword evidence="11" id="KW-0812">Transmembrane</keyword>
<feature type="compositionally biased region" description="Pro residues" evidence="10">
    <location>
        <begin position="33"/>
        <end position="42"/>
    </location>
</feature>
<keyword evidence="6" id="KW-0961">Cell wall biogenesis/degradation</keyword>
<feature type="active site" evidence="7">
    <location>
        <position position="196"/>
    </location>
</feature>
<sequence>MSAMIARTLTTAGRVLATAGLLGALAAPAAATPVPPPSPTPGPAVKTLVTDSCPHKRLPPPAVDASEVPRPGQPSPTPLPVPDPPVGGAKLAGCGLVLPDGAPPVPPGIDSAGWLIADVTDGSAPVVLAAKDPHGRYRPASTIKVLLAQVVLRDLDLDTVVEGTAEDAAQEGNGAGVNVGGRYTVEQLLEGLLLASGNDAAHALARQLGGIETTLAKMNELAESLGARDTRTASPSGLDGPGMSSSPYDMALILRAALRDDRFVRIAATPQVVFPGHPPVPTTAPSTPPAPGQSPPPAPTSVAPYPIVNENRLLTDFPGAVAGKNGYTDDAKKTFVGAVDRDGRRYLIVQMFGLSQTGNTYWDQYRRLLDYGVALRGTSVGTLVTPDAPAQRPDGGEDLVVESGPSGMSGGTRLLIGLGGLALIAVLVGAAMRTNRGR</sequence>
<keyword evidence="3" id="KW-0378">Hydrolase</keyword>
<feature type="active site" description="Proton acceptor" evidence="7">
    <location>
        <position position="144"/>
    </location>
</feature>
<dbReference type="GO" id="GO:0071555">
    <property type="term" value="P:cell wall organization"/>
    <property type="evidence" value="ECO:0007669"/>
    <property type="project" value="UniProtKB-KW"/>
</dbReference>